<dbReference type="AlphaFoldDB" id="A0A1X7E9H8"/>
<comment type="similarity">
    <text evidence="11">Belongs to the BioW family.</text>
</comment>
<evidence type="ECO:0000256" key="2">
    <source>
        <dbReference type="ARBA" id="ARBA00005075"/>
    </source>
</evidence>
<evidence type="ECO:0000256" key="5">
    <source>
        <dbReference type="ARBA" id="ARBA00022598"/>
    </source>
</evidence>
<dbReference type="GO" id="GO:0000287">
    <property type="term" value="F:magnesium ion binding"/>
    <property type="evidence" value="ECO:0007669"/>
    <property type="project" value="UniProtKB-UniRule"/>
</dbReference>
<keyword evidence="9 11" id="KW-0460">Magnesium</keyword>
<evidence type="ECO:0000256" key="8">
    <source>
        <dbReference type="ARBA" id="ARBA00022840"/>
    </source>
</evidence>
<evidence type="ECO:0000256" key="1">
    <source>
        <dbReference type="ARBA" id="ARBA00001946"/>
    </source>
</evidence>
<dbReference type="PATRIC" id="fig|135735.6.peg.2346"/>
<dbReference type="GO" id="GO:0042410">
    <property type="term" value="F:6-carboxyhexanoate-CoA ligase activity"/>
    <property type="evidence" value="ECO:0007669"/>
    <property type="project" value="UniProtKB-UniRule"/>
</dbReference>
<dbReference type="GO" id="GO:0009102">
    <property type="term" value="P:biotin biosynthetic process"/>
    <property type="evidence" value="ECO:0007669"/>
    <property type="project" value="UniProtKB-UniRule"/>
</dbReference>
<dbReference type="KEGG" id="beo:BEH_11230"/>
<organism evidence="12 13">
    <name type="scientific">Priestia filamentosa</name>
    <dbReference type="NCBI Taxonomy" id="1402861"/>
    <lineage>
        <taxon>Bacteria</taxon>
        <taxon>Bacillati</taxon>
        <taxon>Bacillota</taxon>
        <taxon>Bacilli</taxon>
        <taxon>Bacillales</taxon>
        <taxon>Bacillaceae</taxon>
        <taxon>Priestia</taxon>
    </lineage>
</organism>
<gene>
    <name evidence="11" type="primary">bioW</name>
    <name evidence="12" type="ORF">BEH_11230</name>
</gene>
<comment type="pathway">
    <text evidence="2 11">Metabolic intermediate metabolism; pimeloyl-CoA biosynthesis; pimeloyl-CoA from pimelate: step 1/1.</text>
</comment>
<comment type="catalytic activity">
    <reaction evidence="10 11">
        <text>heptanedioate + ATP + CoA = 6-carboxyhexanoyl-CoA + AMP + diphosphate</text>
        <dbReference type="Rhea" id="RHEA:14781"/>
        <dbReference type="ChEBI" id="CHEBI:30616"/>
        <dbReference type="ChEBI" id="CHEBI:33019"/>
        <dbReference type="ChEBI" id="CHEBI:36165"/>
        <dbReference type="ChEBI" id="CHEBI:57287"/>
        <dbReference type="ChEBI" id="CHEBI:57360"/>
        <dbReference type="ChEBI" id="CHEBI:456215"/>
        <dbReference type="EC" id="6.2.1.14"/>
    </reaction>
</comment>
<evidence type="ECO:0000256" key="4">
    <source>
        <dbReference type="ARBA" id="ARBA00012984"/>
    </source>
</evidence>
<accession>A0A0H4KES2</accession>
<dbReference type="GO" id="GO:0005524">
    <property type="term" value="F:ATP binding"/>
    <property type="evidence" value="ECO:0007669"/>
    <property type="project" value="UniProtKB-KW"/>
</dbReference>
<keyword evidence="13" id="KW-1185">Reference proteome</keyword>
<protein>
    <recommendedName>
        <fullName evidence="4 11">6-carboxyhexanoate--CoA ligase</fullName>
        <ecNumber evidence="4 11">6.2.1.14</ecNumber>
    </recommendedName>
    <alternativeName>
        <fullName evidence="11">Pimeloyl-CoA synthase</fullName>
    </alternativeName>
</protein>
<keyword evidence="6 11" id="KW-0547">Nucleotide-binding</keyword>
<name>A0A1X7E9H8_9BACI</name>
<dbReference type="GeneID" id="93701372"/>
<comment type="subunit">
    <text evidence="3 11">Homodimer.</text>
</comment>
<dbReference type="NCBIfam" id="TIGR01204">
    <property type="entry name" value="bioW"/>
    <property type="match status" value="1"/>
</dbReference>
<reference evidence="13" key="2">
    <citation type="submission" date="2015-06" db="EMBL/GenBank/DDBJ databases">
        <title>Genome Sequence of Bacillus endophyticus and Analysis of its Companion Mechanism in the Ketogulonigenium vulgare-Bacillus strain Consortium.</title>
        <authorList>
            <person name="Jia N."/>
            <person name="Du J."/>
            <person name="Ding M.-Z."/>
            <person name="Gao F."/>
            <person name="Yuan Y.-J."/>
        </authorList>
    </citation>
    <scope>NUCLEOTIDE SEQUENCE [LARGE SCALE GENOMIC DNA]</scope>
    <source>
        <strain evidence="13">Hbe603</strain>
    </source>
</reference>
<comment type="cofactor">
    <cofactor evidence="1 11">
        <name>Mg(2+)</name>
        <dbReference type="ChEBI" id="CHEBI:18420"/>
    </cofactor>
</comment>
<keyword evidence="8 11" id="KW-0067">ATP-binding</keyword>
<keyword evidence="7 11" id="KW-0093">Biotin biosynthesis</keyword>
<dbReference type="EMBL" id="CP011974">
    <property type="protein sequence ID" value="AKO92612.1"/>
    <property type="molecule type" value="Genomic_DNA"/>
</dbReference>
<evidence type="ECO:0000313" key="13">
    <source>
        <dbReference type="Proteomes" id="UP000036202"/>
    </source>
</evidence>
<evidence type="ECO:0000256" key="7">
    <source>
        <dbReference type="ARBA" id="ARBA00022756"/>
    </source>
</evidence>
<evidence type="ECO:0000256" key="9">
    <source>
        <dbReference type="ARBA" id="ARBA00022842"/>
    </source>
</evidence>
<dbReference type="HAMAP" id="MF_00668">
    <property type="entry name" value="BioW"/>
    <property type="match status" value="1"/>
</dbReference>
<dbReference type="Pfam" id="PF03744">
    <property type="entry name" value="BioW"/>
    <property type="match status" value="1"/>
</dbReference>
<proteinExistence type="inferred from homology"/>
<dbReference type="UniPathway" id="UPA00999">
    <property type="reaction ID" value="UER00351"/>
</dbReference>
<accession>A0A1X7E9H8</accession>
<dbReference type="OrthoDB" id="9792985at2"/>
<dbReference type="InterPro" id="IPR005499">
    <property type="entry name" value="BioW"/>
</dbReference>
<dbReference type="NCBIfam" id="NF002360">
    <property type="entry name" value="PRK01322.1"/>
    <property type="match status" value="1"/>
</dbReference>
<evidence type="ECO:0000256" key="6">
    <source>
        <dbReference type="ARBA" id="ARBA00022741"/>
    </source>
</evidence>
<dbReference type="Proteomes" id="UP000036202">
    <property type="component" value="Chromosome"/>
</dbReference>
<evidence type="ECO:0000256" key="10">
    <source>
        <dbReference type="ARBA" id="ARBA00049553"/>
    </source>
</evidence>
<comment type="function">
    <text evidence="11">Catalyzes the transformation of pimelate into pimeloyl-CoA with concomitant hydrolysis of ATP to AMP.</text>
</comment>
<evidence type="ECO:0000256" key="11">
    <source>
        <dbReference type="HAMAP-Rule" id="MF_00668"/>
    </source>
</evidence>
<keyword evidence="5 11" id="KW-0436">Ligase</keyword>
<evidence type="ECO:0000256" key="3">
    <source>
        <dbReference type="ARBA" id="ARBA00011738"/>
    </source>
</evidence>
<dbReference type="RefSeq" id="WP_040057704.1">
    <property type="nucleotide sequence ID" value="NZ_CP011974.1"/>
</dbReference>
<dbReference type="EC" id="6.2.1.14" evidence="4 11"/>
<evidence type="ECO:0000313" key="12">
    <source>
        <dbReference type="EMBL" id="AKO92612.1"/>
    </source>
</evidence>
<reference evidence="12 13" key="1">
    <citation type="journal article" date="2015" name="PLoS ONE">
        <title>Genome Sequence of Bacillus endophyticus and Analysis of Its Companion Mechanism in the Ketogulonigenium vulgare-Bacillus Strain Consortium.</title>
        <authorList>
            <person name="Jia N."/>
            <person name="Du J."/>
            <person name="Ding M.Z."/>
            <person name="Gao F."/>
            <person name="Yuan Y.J."/>
        </authorList>
    </citation>
    <scope>NUCLEOTIDE SEQUENCE [LARGE SCALE GENOMIC DNA]</scope>
    <source>
        <strain evidence="12 13">Hbe603</strain>
    </source>
</reference>
<sequence length="259" mass="29533">MRDLSYYSVRMRASKSKPHEEGGKHISGGEQLVLFDEIRGAVDKLLHKSLTHSRGTPDFAQIQFEVVDEPVQVISPLQVTTHTTNSVDEGQLLAQNLLMKCGVPFPIIQKAYLLVEEYAELSGAILIDSKTGQRLDESYHNGKGIRVSRMDWRDENFKKWNREIAANQNNRLKEALTLASKVSMHQATVAELCWSDDPDYTTGYVASKKFGYQRITTLKQYGNEQGCRIFFVDSSEDVTKYIDYLKTNPVLIQWEVNHE</sequence>